<feature type="compositionally biased region" description="Basic and acidic residues" evidence="2">
    <location>
        <begin position="873"/>
        <end position="885"/>
    </location>
</feature>
<reference evidence="4" key="1">
    <citation type="journal article" date="2015" name="Nature">
        <title>Complex archaea that bridge the gap between prokaryotes and eukaryotes.</title>
        <authorList>
            <person name="Spang A."/>
            <person name="Saw J.H."/>
            <person name="Jorgensen S.L."/>
            <person name="Zaremba-Niedzwiedzka K."/>
            <person name="Martijn J."/>
            <person name="Lind A.E."/>
            <person name="van Eijk R."/>
            <person name="Schleper C."/>
            <person name="Guy L."/>
            <person name="Ettema T.J."/>
        </authorList>
    </citation>
    <scope>NUCLEOTIDE SEQUENCE</scope>
</reference>
<feature type="region of interest" description="Disordered" evidence="2">
    <location>
        <begin position="764"/>
        <end position="783"/>
    </location>
</feature>
<evidence type="ECO:0000256" key="1">
    <source>
        <dbReference type="ARBA" id="ARBA00022971"/>
    </source>
</evidence>
<dbReference type="NCBIfam" id="TIGR02768">
    <property type="entry name" value="TraA_Ti"/>
    <property type="match status" value="1"/>
</dbReference>
<dbReference type="InterPro" id="IPR014136">
    <property type="entry name" value="TraA_Ti"/>
</dbReference>
<dbReference type="InterPro" id="IPR005053">
    <property type="entry name" value="MobA_MobL"/>
</dbReference>
<dbReference type="InterPro" id="IPR027417">
    <property type="entry name" value="P-loop_NTPase"/>
</dbReference>
<dbReference type="Gene3D" id="2.30.30.940">
    <property type="match status" value="1"/>
</dbReference>
<feature type="domain" description="MobA/MobL protein" evidence="3">
    <location>
        <begin position="17"/>
        <end position="215"/>
    </location>
</feature>
<gene>
    <name evidence="4" type="ORF">LCGC14_0407620</name>
</gene>
<accession>A0A0F9SUQ9</accession>
<evidence type="ECO:0000259" key="3">
    <source>
        <dbReference type="Pfam" id="PF03389"/>
    </source>
</evidence>
<keyword evidence="1" id="KW-0184">Conjugation</keyword>
<feature type="region of interest" description="Disordered" evidence="2">
    <location>
        <begin position="806"/>
        <end position="831"/>
    </location>
</feature>
<dbReference type="Pfam" id="PF13604">
    <property type="entry name" value="AAA_30"/>
    <property type="match status" value="1"/>
</dbReference>
<organism evidence="4">
    <name type="scientific">marine sediment metagenome</name>
    <dbReference type="NCBI Taxonomy" id="412755"/>
    <lineage>
        <taxon>unclassified sequences</taxon>
        <taxon>metagenomes</taxon>
        <taxon>ecological metagenomes</taxon>
    </lineage>
</organism>
<dbReference type="AlphaFoldDB" id="A0A0F9SUQ9"/>
<protein>
    <recommendedName>
        <fullName evidence="3">MobA/MobL protein domain-containing protein</fullName>
    </recommendedName>
</protein>
<proteinExistence type="predicted"/>
<dbReference type="CDD" id="cd17933">
    <property type="entry name" value="DEXSc_RecD-like"/>
    <property type="match status" value="1"/>
</dbReference>
<dbReference type="Pfam" id="PF03389">
    <property type="entry name" value="MobA_MobL"/>
    <property type="match status" value="1"/>
</dbReference>
<dbReference type="Gene3D" id="3.40.50.300">
    <property type="entry name" value="P-loop containing nucleotide triphosphate hydrolases"/>
    <property type="match status" value="2"/>
</dbReference>
<sequence>MAIYHFSAKVISRGAGRSAVAAAAYRSASELHDDRLGRAHDFTAKTGVVHSEILAPEGAPARLSNRTTLWNEVEATEKRKDAQLAREVEFALPRELNRDDGVQLARDFVQAEFVDRGMVADLNVHWDHDAQGQAKPHAHVMLTMREVGPEGFGKKVREWNATAELTGWRERWADHVNQRCAELGHDVRIDHRTLAAQGVELEPQGKIGPAGMRRETRGEDAERAAEHRDVARRNGERILAEPEIALRSMTYQHSTFTRQDLARFVNRHTDGAEQFGAVMAQVEASPEIVRLGQDGRGRERFTTREMMAVEQRMERAADRLADGRGHRVSRASLVHALEAANDRGMVPGKDQVTALAHVTGDKDLVLVVGYAGTGKSAMLGVAREAWEAEGYNVRGAALSGIAAEGLEGGSGIQSRTLASLEYAWERGRDELTSRDVLVIDEAGMVGSRQMERVLSAARDAGAKVVLVGDPEQLQAIEAGAAFRALAERHGAAEITEIRRQRTLWQQDATRELATGGTAKALDRYEAAGAVHAHATREGARAALVERWNEARQAQPDQSQVILAYTRADVRELNAGARAKLHEAGELGADHAVQTERGERSFAIGDRLMFLRNERSMEVKNGTLGTVEGIERAGEGKEASARLTVRLDGQEGRRVAFELRDYDHIDHGYAATIHKTQGVTVDRAHVLATSHMDRHAAYVGLSRHREGVELHYGREDLADHRQLVRTLSRERAKDVTLDYSQSFAERRGITTESEIRVPERVLREAAQRTRETRSEIGTPRAAGRNLTPDQAEVLRHGMFAGLKLNRGIDPAEQSQARGASAREQGQERPEKAEALRRGMFDGLRLNAAPQHSQGPEREVEARASAPAPANLEQGRPEHSSGGDRLRPLSGFESAVDRYARAYSAADKMGQDGLPVLEHQKIALRDAGKQLEQARPGSLAVLHSALQHDSTMPRAMTELVGRERVGQLATGMERERASLADPNVRADRFIDRWQDLSAQRQELRGFKHDEARGQVEGQMRQLAGAIERDPQAESIVRSRAKELGISMVREGQNMGRELEQKITRGLSQGYGLSR</sequence>
<feature type="region of interest" description="Disordered" evidence="2">
    <location>
        <begin position="845"/>
        <end position="887"/>
    </location>
</feature>
<feature type="region of interest" description="Disordered" evidence="2">
    <location>
        <begin position="204"/>
        <end position="230"/>
    </location>
</feature>
<dbReference type="EMBL" id="LAZR01000356">
    <property type="protein sequence ID" value="KKN72710.1"/>
    <property type="molecule type" value="Genomic_DNA"/>
</dbReference>
<dbReference type="Gene3D" id="3.30.930.30">
    <property type="match status" value="1"/>
</dbReference>
<feature type="compositionally biased region" description="Basic and acidic residues" evidence="2">
    <location>
        <begin position="212"/>
        <end position="230"/>
    </location>
</feature>
<feature type="compositionally biased region" description="Basic and acidic residues" evidence="2">
    <location>
        <begin position="764"/>
        <end position="773"/>
    </location>
</feature>
<evidence type="ECO:0000313" key="4">
    <source>
        <dbReference type="EMBL" id="KKN72710.1"/>
    </source>
</evidence>
<dbReference type="NCBIfam" id="NF041496">
    <property type="entry name" value="MobQ"/>
    <property type="match status" value="1"/>
</dbReference>
<dbReference type="SUPFAM" id="SSF52540">
    <property type="entry name" value="P-loop containing nucleoside triphosphate hydrolases"/>
    <property type="match status" value="2"/>
</dbReference>
<comment type="caution">
    <text evidence="4">The sequence shown here is derived from an EMBL/GenBank/DDBJ whole genome shotgun (WGS) entry which is preliminary data.</text>
</comment>
<dbReference type="NCBIfam" id="NF010464">
    <property type="entry name" value="PRK13889.1"/>
    <property type="match status" value="1"/>
</dbReference>
<name>A0A0F9SUQ9_9ZZZZ</name>
<evidence type="ECO:0000256" key="2">
    <source>
        <dbReference type="SAM" id="MobiDB-lite"/>
    </source>
</evidence>
<dbReference type="CDD" id="cd18809">
    <property type="entry name" value="SF1_C_RecD"/>
    <property type="match status" value="1"/>
</dbReference>